<reference evidence="2" key="1">
    <citation type="journal article" date="2019" name="Environ. Microbiol.">
        <title>Fungal ecological strategies reflected in gene transcription - a case study of two litter decomposers.</title>
        <authorList>
            <person name="Barbi F."/>
            <person name="Kohler A."/>
            <person name="Barry K."/>
            <person name="Baskaran P."/>
            <person name="Daum C."/>
            <person name="Fauchery L."/>
            <person name="Ihrmark K."/>
            <person name="Kuo A."/>
            <person name="LaButti K."/>
            <person name="Lipzen A."/>
            <person name="Morin E."/>
            <person name="Grigoriev I.V."/>
            <person name="Henrissat B."/>
            <person name="Lindahl B."/>
            <person name="Martin F."/>
        </authorList>
    </citation>
    <scope>NUCLEOTIDE SEQUENCE</scope>
    <source>
        <strain evidence="2">JB14</strain>
    </source>
</reference>
<dbReference type="AlphaFoldDB" id="A0A6A4HLT6"/>
<accession>A0A6A4HLT6</accession>
<dbReference type="OrthoDB" id="3038408at2759"/>
<organism evidence="2 3">
    <name type="scientific">Gymnopus androsaceus JB14</name>
    <dbReference type="NCBI Taxonomy" id="1447944"/>
    <lineage>
        <taxon>Eukaryota</taxon>
        <taxon>Fungi</taxon>
        <taxon>Dikarya</taxon>
        <taxon>Basidiomycota</taxon>
        <taxon>Agaricomycotina</taxon>
        <taxon>Agaricomycetes</taxon>
        <taxon>Agaricomycetidae</taxon>
        <taxon>Agaricales</taxon>
        <taxon>Marasmiineae</taxon>
        <taxon>Omphalotaceae</taxon>
        <taxon>Gymnopus</taxon>
    </lineage>
</organism>
<dbReference type="EMBL" id="ML769488">
    <property type="protein sequence ID" value="KAE9398034.1"/>
    <property type="molecule type" value="Genomic_DNA"/>
</dbReference>
<keyword evidence="3" id="KW-1185">Reference proteome</keyword>
<evidence type="ECO:0000256" key="1">
    <source>
        <dbReference type="SAM" id="MobiDB-lite"/>
    </source>
</evidence>
<name>A0A6A4HLT6_9AGAR</name>
<feature type="non-terminal residue" evidence="2">
    <location>
        <position position="138"/>
    </location>
</feature>
<gene>
    <name evidence="2" type="ORF">BT96DRAFT_783465</name>
</gene>
<feature type="region of interest" description="Disordered" evidence="1">
    <location>
        <begin position="44"/>
        <end position="81"/>
    </location>
</feature>
<feature type="non-terminal residue" evidence="2">
    <location>
        <position position="1"/>
    </location>
</feature>
<proteinExistence type="predicted"/>
<protein>
    <submittedName>
        <fullName evidence="2">Uncharacterized protein</fullName>
    </submittedName>
</protein>
<sequence length="138" mass="15969">IPAPAPAPTRSTQVRILWSQFEAWHAAQLGKIEGEIEARLRELDQKHAQLRSNQNQKKPRKGKKDTQPPNPSPKELKELEEEKTKIRLDIEQKLSGNVVRQEWDKRLSEAALESDDWIDITEDEQRKVEMILGADLEE</sequence>
<evidence type="ECO:0000313" key="3">
    <source>
        <dbReference type="Proteomes" id="UP000799118"/>
    </source>
</evidence>
<dbReference type="Proteomes" id="UP000799118">
    <property type="component" value="Unassembled WGS sequence"/>
</dbReference>
<evidence type="ECO:0000313" key="2">
    <source>
        <dbReference type="EMBL" id="KAE9398034.1"/>
    </source>
</evidence>